<evidence type="ECO:0000313" key="6">
    <source>
        <dbReference type="EMBL" id="NYJ02105.1"/>
    </source>
</evidence>
<reference evidence="6 7" key="1">
    <citation type="submission" date="2020-07" db="EMBL/GenBank/DDBJ databases">
        <title>Sequencing the genomes of 1000 actinobacteria strains.</title>
        <authorList>
            <person name="Klenk H.-P."/>
        </authorList>
    </citation>
    <scope>NUCLEOTIDE SEQUENCE [LARGE SCALE GENOMIC DNA]</scope>
    <source>
        <strain evidence="6 7">DSM 103833</strain>
    </source>
</reference>
<evidence type="ECO:0000256" key="1">
    <source>
        <dbReference type="ARBA" id="ARBA00023015"/>
    </source>
</evidence>
<evidence type="ECO:0000256" key="4">
    <source>
        <dbReference type="PROSITE-ProRule" id="PRU00335"/>
    </source>
</evidence>
<gene>
    <name evidence="6" type="ORF">HNR19_002803</name>
</gene>
<name>A0A853C355_9ACTN</name>
<evidence type="ECO:0000256" key="3">
    <source>
        <dbReference type="ARBA" id="ARBA00023163"/>
    </source>
</evidence>
<keyword evidence="1" id="KW-0805">Transcription regulation</keyword>
<dbReference type="InterPro" id="IPR001647">
    <property type="entry name" value="HTH_TetR"/>
</dbReference>
<organism evidence="6 7">
    <name type="scientific">Nocardioides thalensis</name>
    <dbReference type="NCBI Taxonomy" id="1914755"/>
    <lineage>
        <taxon>Bacteria</taxon>
        <taxon>Bacillati</taxon>
        <taxon>Actinomycetota</taxon>
        <taxon>Actinomycetes</taxon>
        <taxon>Propionibacteriales</taxon>
        <taxon>Nocardioidaceae</taxon>
        <taxon>Nocardioides</taxon>
    </lineage>
</organism>
<feature type="DNA-binding region" description="H-T-H motif" evidence="4">
    <location>
        <begin position="36"/>
        <end position="55"/>
    </location>
</feature>
<dbReference type="PANTHER" id="PTHR30055:SF220">
    <property type="entry name" value="TETR-FAMILY REGULATORY PROTEIN"/>
    <property type="match status" value="1"/>
</dbReference>
<dbReference type="Gene3D" id="1.10.357.10">
    <property type="entry name" value="Tetracycline Repressor, domain 2"/>
    <property type="match status" value="1"/>
</dbReference>
<accession>A0A853C355</accession>
<dbReference type="Proteomes" id="UP000530424">
    <property type="component" value="Unassembled WGS sequence"/>
</dbReference>
<keyword evidence="3" id="KW-0804">Transcription</keyword>
<dbReference type="SUPFAM" id="SSF48498">
    <property type="entry name" value="Tetracyclin repressor-like, C-terminal domain"/>
    <property type="match status" value="1"/>
</dbReference>
<comment type="caution">
    <text evidence="6">The sequence shown here is derived from an EMBL/GenBank/DDBJ whole genome shotgun (WGS) entry which is preliminary data.</text>
</comment>
<proteinExistence type="predicted"/>
<protein>
    <submittedName>
        <fullName evidence="6">AcrR family transcriptional regulator</fullName>
    </submittedName>
</protein>
<evidence type="ECO:0000256" key="2">
    <source>
        <dbReference type="ARBA" id="ARBA00023125"/>
    </source>
</evidence>
<dbReference type="EMBL" id="JACCFP010000001">
    <property type="protein sequence ID" value="NYJ02105.1"/>
    <property type="molecule type" value="Genomic_DNA"/>
</dbReference>
<dbReference type="InterPro" id="IPR036271">
    <property type="entry name" value="Tet_transcr_reg_TetR-rel_C_sf"/>
</dbReference>
<sequence>MTSTARDRPYHHGDLRNALVRAAAALAEKGGPEAVTIRAAAREAGVTPTATYRHFDNQLDLLHAAKVEANDRMAAVILDLLEEPPADADPAEVAIARLRAAGRGYVQFAVGQPGLFKTAFCRASADDEDLPPLEERLAGSAPYAFLSSVLDDMVAAGRLDPAYRPGAETGPWAAVHGLSMLLIDGPYRTLPAPQREELIDKTLDLVLHGLLAASDAVRSPS</sequence>
<keyword evidence="7" id="KW-1185">Reference proteome</keyword>
<dbReference type="GO" id="GO:0003700">
    <property type="term" value="F:DNA-binding transcription factor activity"/>
    <property type="evidence" value="ECO:0007669"/>
    <property type="project" value="TreeGrafter"/>
</dbReference>
<evidence type="ECO:0000313" key="7">
    <source>
        <dbReference type="Proteomes" id="UP000530424"/>
    </source>
</evidence>
<keyword evidence="2 4" id="KW-0238">DNA-binding</keyword>
<dbReference type="AlphaFoldDB" id="A0A853C355"/>
<dbReference type="PANTHER" id="PTHR30055">
    <property type="entry name" value="HTH-TYPE TRANSCRIPTIONAL REGULATOR RUTR"/>
    <property type="match status" value="1"/>
</dbReference>
<evidence type="ECO:0000259" key="5">
    <source>
        <dbReference type="PROSITE" id="PS50977"/>
    </source>
</evidence>
<feature type="domain" description="HTH tetR-type" evidence="5">
    <location>
        <begin position="13"/>
        <end position="73"/>
    </location>
</feature>
<dbReference type="InterPro" id="IPR009057">
    <property type="entry name" value="Homeodomain-like_sf"/>
</dbReference>
<dbReference type="Pfam" id="PF13305">
    <property type="entry name" value="TetR_C_33"/>
    <property type="match status" value="1"/>
</dbReference>
<dbReference type="RefSeq" id="WP_179668513.1">
    <property type="nucleotide sequence ID" value="NZ_JACCFP010000001.1"/>
</dbReference>
<dbReference type="InterPro" id="IPR050109">
    <property type="entry name" value="HTH-type_TetR-like_transc_reg"/>
</dbReference>
<dbReference type="PROSITE" id="PS50977">
    <property type="entry name" value="HTH_TETR_2"/>
    <property type="match status" value="1"/>
</dbReference>
<dbReference type="SUPFAM" id="SSF46689">
    <property type="entry name" value="Homeodomain-like"/>
    <property type="match status" value="1"/>
</dbReference>
<dbReference type="Pfam" id="PF00440">
    <property type="entry name" value="TetR_N"/>
    <property type="match status" value="1"/>
</dbReference>
<dbReference type="InterPro" id="IPR025996">
    <property type="entry name" value="MT1864/Rv1816-like_C"/>
</dbReference>
<dbReference type="GO" id="GO:0000976">
    <property type="term" value="F:transcription cis-regulatory region binding"/>
    <property type="evidence" value="ECO:0007669"/>
    <property type="project" value="TreeGrafter"/>
</dbReference>